<evidence type="ECO:0000256" key="4">
    <source>
        <dbReference type="ARBA" id="ARBA00022692"/>
    </source>
</evidence>
<dbReference type="EC" id="1.2.1.84" evidence="10"/>
<comment type="subcellular location">
    <subcellularLocation>
        <location evidence="1">Membrane</location>
        <topology evidence="1">Multi-pass membrane protein</topology>
    </subcellularLocation>
</comment>
<evidence type="ECO:0000256" key="8">
    <source>
        <dbReference type="ARBA" id="ARBA00023136"/>
    </source>
</evidence>
<keyword evidence="14" id="KW-1185">Reference proteome</keyword>
<keyword evidence="7 10" id="KW-0443">Lipid metabolism</keyword>
<dbReference type="PANTHER" id="PTHR11011:SF12">
    <property type="entry name" value="FATTY ACYL-COA REDUCTASE"/>
    <property type="match status" value="1"/>
</dbReference>
<evidence type="ECO:0000259" key="11">
    <source>
        <dbReference type="Pfam" id="PF03015"/>
    </source>
</evidence>
<proteinExistence type="inferred from homology"/>
<keyword evidence="8 10" id="KW-0472">Membrane</keyword>
<dbReference type="PANTHER" id="PTHR11011">
    <property type="entry name" value="MALE STERILITY PROTEIN 2-RELATED"/>
    <property type="match status" value="1"/>
</dbReference>
<evidence type="ECO:0000256" key="9">
    <source>
        <dbReference type="ARBA" id="ARBA00052530"/>
    </source>
</evidence>
<dbReference type="FunFam" id="3.40.50.720:FF:000143">
    <property type="entry name" value="Fatty acyl-CoA reductase"/>
    <property type="match status" value="1"/>
</dbReference>
<dbReference type="Proteomes" id="UP001107558">
    <property type="component" value="Chromosome 1"/>
</dbReference>
<dbReference type="GO" id="GO:0016020">
    <property type="term" value="C:membrane"/>
    <property type="evidence" value="ECO:0007669"/>
    <property type="project" value="UniProtKB-SubCell"/>
</dbReference>
<dbReference type="GO" id="GO:0102965">
    <property type="term" value="F:alcohol-forming long-chain fatty acyl-CoA reductase activity"/>
    <property type="evidence" value="ECO:0007669"/>
    <property type="project" value="UniProtKB-EC"/>
</dbReference>
<name>A0A9J6CSK2_POLVA</name>
<dbReference type="GO" id="GO:0005777">
    <property type="term" value="C:peroxisome"/>
    <property type="evidence" value="ECO:0007669"/>
    <property type="project" value="TreeGrafter"/>
</dbReference>
<keyword evidence="6 10" id="KW-1133">Transmembrane helix</keyword>
<feature type="transmembrane region" description="Helical" evidence="10">
    <location>
        <begin position="355"/>
        <end position="380"/>
    </location>
</feature>
<evidence type="ECO:0000256" key="6">
    <source>
        <dbReference type="ARBA" id="ARBA00022989"/>
    </source>
</evidence>
<evidence type="ECO:0000256" key="7">
    <source>
        <dbReference type="ARBA" id="ARBA00023098"/>
    </source>
</evidence>
<dbReference type="InterPro" id="IPR036291">
    <property type="entry name" value="NAD(P)-bd_dom_sf"/>
</dbReference>
<feature type="domain" description="Fatty acyl-CoA reductase C-terminal" evidence="11">
    <location>
        <begin position="364"/>
        <end position="456"/>
    </location>
</feature>
<evidence type="ECO:0000256" key="1">
    <source>
        <dbReference type="ARBA" id="ARBA00004141"/>
    </source>
</evidence>
<comment type="function">
    <text evidence="10">Catalyzes the reduction of fatty acyl-CoA to fatty alcohols.</text>
</comment>
<evidence type="ECO:0000259" key="12">
    <source>
        <dbReference type="Pfam" id="PF07993"/>
    </source>
</evidence>
<keyword evidence="10" id="KW-0560">Oxidoreductase</keyword>
<comment type="catalytic activity">
    <reaction evidence="9 10">
        <text>a long-chain fatty acyl-CoA + 2 NADPH + 2 H(+) = a long-chain primary fatty alcohol + 2 NADP(+) + CoA</text>
        <dbReference type="Rhea" id="RHEA:52716"/>
        <dbReference type="ChEBI" id="CHEBI:15378"/>
        <dbReference type="ChEBI" id="CHEBI:57287"/>
        <dbReference type="ChEBI" id="CHEBI:57783"/>
        <dbReference type="ChEBI" id="CHEBI:58349"/>
        <dbReference type="ChEBI" id="CHEBI:77396"/>
        <dbReference type="ChEBI" id="CHEBI:83139"/>
        <dbReference type="EC" id="1.2.1.84"/>
    </reaction>
</comment>
<keyword evidence="4 10" id="KW-0812">Transmembrane</keyword>
<comment type="similarity">
    <text evidence="2 10">Belongs to the fatty acyl-CoA reductase family.</text>
</comment>
<comment type="caution">
    <text evidence="13">The sequence shown here is derived from an EMBL/GenBank/DDBJ whole genome shotgun (WGS) entry which is preliminary data.</text>
</comment>
<dbReference type="AlphaFoldDB" id="A0A9J6CSK2"/>
<dbReference type="GO" id="GO:0080019">
    <property type="term" value="F:alcohol-forming very long-chain fatty acyl-CoA reductase activity"/>
    <property type="evidence" value="ECO:0007669"/>
    <property type="project" value="InterPro"/>
</dbReference>
<dbReference type="OrthoDB" id="429813at2759"/>
<dbReference type="Pfam" id="PF03015">
    <property type="entry name" value="Sterile"/>
    <property type="match status" value="1"/>
</dbReference>
<dbReference type="Gene3D" id="3.40.50.720">
    <property type="entry name" value="NAD(P)-binding Rossmann-like Domain"/>
    <property type="match status" value="1"/>
</dbReference>
<keyword evidence="5 10" id="KW-0521">NADP</keyword>
<sequence length="501" mass="58068">MSQKLNSVQEFYKNKTIFITGGSGFMGKVLIEKLLYSCSDVKELIILMRPKKGKTAQERVEDFAKLPMFKRLMDEKPEMLKKIYPVWGEITQENLGLNDEHLLRVINSTQLIFHLAASLKLEAPLKPNVIMNLTGTKYVLDVAKKMKNLIYMIHTSTAFCNVEYETLEEKVYDFPHKPLDLIRSAEWMTDEAMTLSQKDTLGVHPNTYTYTKRLAEILVRDEYVENNLPICIVRPSIVTPALNEPVPGWVDSLNGSPGIIAAVGKGALRCMLLNTEANFEAIPVDLAINGLLMIMKKLATQFERSNEIPVFNVTNHKDVRITYGEFFNLCNAMKFETPCSISLWYPNATLTLNKFYYYFNVLLFQWIPALFIDFLLLLFGQKRFMIHVQKRIAIGMDVLACFTMNNWNFKSKNFEDLIKIQSKEEYEMFFIDSKKIDVKSASRQAIIGGRVYCLKDPMSTIPKARKLIWIQYVIDRVIKIFFFYWLIKKVLTYTGLMDRFY</sequence>
<feature type="transmembrane region" description="Helical" evidence="10">
    <location>
        <begin position="467"/>
        <end position="487"/>
    </location>
</feature>
<keyword evidence="3 10" id="KW-0444">Lipid biosynthesis</keyword>
<dbReference type="InterPro" id="IPR033640">
    <property type="entry name" value="FAR_C"/>
</dbReference>
<dbReference type="InterPro" id="IPR026055">
    <property type="entry name" value="FAR"/>
</dbReference>
<protein>
    <recommendedName>
        <fullName evidence="10">Fatty acyl-CoA reductase</fullName>
        <ecNumber evidence="10">1.2.1.84</ecNumber>
    </recommendedName>
</protein>
<dbReference type="Pfam" id="PF07993">
    <property type="entry name" value="NAD_binding_4"/>
    <property type="match status" value="1"/>
</dbReference>
<dbReference type="CDD" id="cd09071">
    <property type="entry name" value="FAR_C"/>
    <property type="match status" value="1"/>
</dbReference>
<dbReference type="EMBL" id="JADBJN010000001">
    <property type="protein sequence ID" value="KAG5685053.1"/>
    <property type="molecule type" value="Genomic_DNA"/>
</dbReference>
<organism evidence="13 14">
    <name type="scientific">Polypedilum vanderplanki</name>
    <name type="common">Sleeping chironomid midge</name>
    <dbReference type="NCBI Taxonomy" id="319348"/>
    <lineage>
        <taxon>Eukaryota</taxon>
        <taxon>Metazoa</taxon>
        <taxon>Ecdysozoa</taxon>
        <taxon>Arthropoda</taxon>
        <taxon>Hexapoda</taxon>
        <taxon>Insecta</taxon>
        <taxon>Pterygota</taxon>
        <taxon>Neoptera</taxon>
        <taxon>Endopterygota</taxon>
        <taxon>Diptera</taxon>
        <taxon>Nematocera</taxon>
        <taxon>Chironomoidea</taxon>
        <taxon>Chironomidae</taxon>
        <taxon>Chironominae</taxon>
        <taxon>Polypedilum</taxon>
        <taxon>Polypedilum</taxon>
    </lineage>
</organism>
<evidence type="ECO:0000256" key="10">
    <source>
        <dbReference type="RuleBase" id="RU363097"/>
    </source>
</evidence>
<dbReference type="InterPro" id="IPR013120">
    <property type="entry name" value="FAR_NAD-bd"/>
</dbReference>
<feature type="domain" description="Thioester reductase (TE)" evidence="12">
    <location>
        <begin position="19"/>
        <end position="289"/>
    </location>
</feature>
<evidence type="ECO:0000256" key="3">
    <source>
        <dbReference type="ARBA" id="ARBA00022516"/>
    </source>
</evidence>
<dbReference type="SUPFAM" id="SSF51735">
    <property type="entry name" value="NAD(P)-binding Rossmann-fold domains"/>
    <property type="match status" value="1"/>
</dbReference>
<dbReference type="CDD" id="cd05236">
    <property type="entry name" value="FAR-N_SDR_e"/>
    <property type="match status" value="1"/>
</dbReference>
<dbReference type="GO" id="GO:0035336">
    <property type="term" value="P:long-chain fatty-acyl-CoA metabolic process"/>
    <property type="evidence" value="ECO:0007669"/>
    <property type="project" value="TreeGrafter"/>
</dbReference>
<gene>
    <name evidence="13" type="ORF">PVAND_014255</name>
</gene>
<evidence type="ECO:0000256" key="5">
    <source>
        <dbReference type="ARBA" id="ARBA00022857"/>
    </source>
</evidence>
<evidence type="ECO:0000313" key="14">
    <source>
        <dbReference type="Proteomes" id="UP001107558"/>
    </source>
</evidence>
<evidence type="ECO:0000256" key="2">
    <source>
        <dbReference type="ARBA" id="ARBA00005928"/>
    </source>
</evidence>
<evidence type="ECO:0000313" key="13">
    <source>
        <dbReference type="EMBL" id="KAG5685053.1"/>
    </source>
</evidence>
<reference evidence="13" key="1">
    <citation type="submission" date="2021-03" db="EMBL/GenBank/DDBJ databases">
        <title>Chromosome level genome of the anhydrobiotic midge Polypedilum vanderplanki.</title>
        <authorList>
            <person name="Yoshida Y."/>
            <person name="Kikawada T."/>
            <person name="Gusev O."/>
        </authorList>
    </citation>
    <scope>NUCLEOTIDE SEQUENCE</scope>
    <source>
        <strain evidence="13">NIAS01</strain>
        <tissue evidence="13">Whole body or cell culture</tissue>
    </source>
</reference>
<accession>A0A9J6CSK2</accession>